<dbReference type="GO" id="GO:0003824">
    <property type="term" value="F:catalytic activity"/>
    <property type="evidence" value="ECO:0007669"/>
    <property type="project" value="InterPro"/>
</dbReference>
<reference evidence="3" key="1">
    <citation type="submission" date="2024-02" db="UniProtKB">
        <authorList>
            <consortium name="WormBaseParasite"/>
        </authorList>
    </citation>
    <scope>IDENTIFICATION</scope>
</reference>
<proteinExistence type="predicted"/>
<dbReference type="InterPro" id="IPR036691">
    <property type="entry name" value="Endo/exonu/phosph_ase_sf"/>
</dbReference>
<feature type="domain" description="Endonuclease/exonuclease/phosphatase" evidence="1">
    <location>
        <begin position="59"/>
        <end position="157"/>
    </location>
</feature>
<dbReference type="Proteomes" id="UP000887575">
    <property type="component" value="Unassembled WGS sequence"/>
</dbReference>
<keyword evidence="2" id="KW-1185">Reference proteome</keyword>
<dbReference type="PANTHER" id="PTHR41349">
    <property type="match status" value="1"/>
</dbReference>
<dbReference type="InterPro" id="IPR005135">
    <property type="entry name" value="Endo/exonuclease/phosphatase"/>
</dbReference>
<dbReference type="SUPFAM" id="SSF56219">
    <property type="entry name" value="DNase I-like"/>
    <property type="match status" value="1"/>
</dbReference>
<dbReference type="AlphaFoldDB" id="A0AAF3EJJ1"/>
<evidence type="ECO:0000259" key="1">
    <source>
        <dbReference type="Pfam" id="PF03372"/>
    </source>
</evidence>
<evidence type="ECO:0000313" key="2">
    <source>
        <dbReference type="Proteomes" id="UP000887575"/>
    </source>
</evidence>
<dbReference type="WBParaSite" id="MBELARI_LOCUS14187">
    <property type="protein sequence ID" value="MBELARI_LOCUS14187"/>
    <property type="gene ID" value="MBELARI_LOCUS14187"/>
</dbReference>
<evidence type="ECO:0000313" key="3">
    <source>
        <dbReference type="WBParaSite" id="MBELARI_LOCUS14187"/>
    </source>
</evidence>
<sequence>MYVRLNLSESFQLDVYNIHLDWRNGGSYCAARGARVEELLECESGRLNQTIELIKASGLDQIKQNEKPKIILGDFNTPSHLDWVDSTREIHFNRTVEWPVTKLLADIGFKDSYRELYPDPVNDPANTWSTTEKTNRLFGREPQDRIDFILYRGNLRPIEKISLKSRQFPIRNLRRKISVRSWAKERLAL</sequence>
<dbReference type="PANTHER" id="PTHR41349:SF1">
    <property type="entry name" value="PROTEIN CBG08683"/>
    <property type="match status" value="1"/>
</dbReference>
<protein>
    <recommendedName>
        <fullName evidence="1">Endonuclease/exonuclease/phosphatase domain-containing protein</fullName>
    </recommendedName>
</protein>
<organism evidence="2 3">
    <name type="scientific">Mesorhabditis belari</name>
    <dbReference type="NCBI Taxonomy" id="2138241"/>
    <lineage>
        <taxon>Eukaryota</taxon>
        <taxon>Metazoa</taxon>
        <taxon>Ecdysozoa</taxon>
        <taxon>Nematoda</taxon>
        <taxon>Chromadorea</taxon>
        <taxon>Rhabditida</taxon>
        <taxon>Rhabditina</taxon>
        <taxon>Rhabditomorpha</taxon>
        <taxon>Rhabditoidea</taxon>
        <taxon>Rhabditidae</taxon>
        <taxon>Mesorhabditinae</taxon>
        <taxon>Mesorhabditis</taxon>
    </lineage>
</organism>
<name>A0AAF3EJJ1_9BILA</name>
<dbReference type="Pfam" id="PF03372">
    <property type="entry name" value="Exo_endo_phos"/>
    <property type="match status" value="1"/>
</dbReference>
<dbReference type="Gene3D" id="3.60.10.10">
    <property type="entry name" value="Endonuclease/exonuclease/phosphatase"/>
    <property type="match status" value="1"/>
</dbReference>
<accession>A0AAF3EJJ1</accession>